<reference evidence="12" key="1">
    <citation type="submission" date="2016-02" db="EMBL/GenBank/DDBJ databases">
        <authorList>
            <person name="Holder M.E."/>
            <person name="Ajami N.J."/>
            <person name="Petrosino J.F."/>
        </authorList>
    </citation>
    <scope>NUCLEOTIDE SEQUENCE [LARGE SCALE GENOMIC DNA]</scope>
    <source>
        <strain evidence="12">DSM 12838</strain>
    </source>
</reference>
<feature type="binding site" evidence="8">
    <location>
        <position position="61"/>
    </location>
    <ligand>
        <name>shikimate</name>
        <dbReference type="ChEBI" id="CHEBI:36208"/>
    </ligand>
</feature>
<evidence type="ECO:0000256" key="8">
    <source>
        <dbReference type="HAMAP-Rule" id="MF_00222"/>
    </source>
</evidence>
<feature type="binding site" evidence="8">
    <location>
        <position position="210"/>
    </location>
    <ligand>
        <name>shikimate</name>
        <dbReference type="ChEBI" id="CHEBI:36208"/>
    </ligand>
</feature>
<dbReference type="PANTHER" id="PTHR21089">
    <property type="entry name" value="SHIKIMATE DEHYDROGENASE"/>
    <property type="match status" value="1"/>
</dbReference>
<proteinExistence type="inferred from homology"/>
<comment type="subunit">
    <text evidence="8">Homodimer.</text>
</comment>
<dbReference type="InterPro" id="IPR011342">
    <property type="entry name" value="Shikimate_DH"/>
</dbReference>
<dbReference type="Proteomes" id="UP000063964">
    <property type="component" value="Chromosome"/>
</dbReference>
<accession>A0A0X8JSK1</accession>
<keyword evidence="4 8" id="KW-0521">NADP</keyword>
<keyword evidence="5 8" id="KW-0560">Oxidoreductase</keyword>
<evidence type="ECO:0000313" key="12">
    <source>
        <dbReference type="Proteomes" id="UP000063964"/>
    </source>
</evidence>
<comment type="caution">
    <text evidence="8">Lacks conserved residue(s) required for the propagation of feature annotation.</text>
</comment>
<feature type="domain" description="SDH C-terminal" evidence="10">
    <location>
        <begin position="231"/>
        <end position="257"/>
    </location>
</feature>
<organism evidence="11 12">
    <name type="scientific">Desulfomicrobium orale DSM 12838</name>
    <dbReference type="NCBI Taxonomy" id="888061"/>
    <lineage>
        <taxon>Bacteria</taxon>
        <taxon>Pseudomonadati</taxon>
        <taxon>Thermodesulfobacteriota</taxon>
        <taxon>Desulfovibrionia</taxon>
        <taxon>Desulfovibrionales</taxon>
        <taxon>Desulfomicrobiaceae</taxon>
        <taxon>Desulfomicrobium</taxon>
    </lineage>
</organism>
<dbReference type="GO" id="GO:0019632">
    <property type="term" value="P:shikimate metabolic process"/>
    <property type="evidence" value="ECO:0007669"/>
    <property type="project" value="InterPro"/>
</dbReference>
<feature type="binding site" evidence="8">
    <location>
        <position position="231"/>
    </location>
    <ligand>
        <name>NADP(+)</name>
        <dbReference type="ChEBI" id="CHEBI:58349"/>
    </ligand>
</feature>
<dbReference type="STRING" id="888061.AXF15_11110"/>
<dbReference type="InterPro" id="IPR041121">
    <property type="entry name" value="SDH_C"/>
</dbReference>
<dbReference type="EMBL" id="CP014230">
    <property type="protein sequence ID" value="AMD94103.1"/>
    <property type="molecule type" value="Genomic_DNA"/>
</dbReference>
<dbReference type="CDD" id="cd01065">
    <property type="entry name" value="NAD_bind_Shikimate_DH"/>
    <property type="match status" value="1"/>
</dbReference>
<dbReference type="HAMAP" id="MF_00222">
    <property type="entry name" value="Shikimate_DH_AroE"/>
    <property type="match status" value="1"/>
</dbReference>
<feature type="binding site" evidence="8">
    <location>
        <begin position="14"/>
        <end position="16"/>
    </location>
    <ligand>
        <name>shikimate</name>
        <dbReference type="ChEBI" id="CHEBI:36208"/>
    </ligand>
</feature>
<keyword evidence="6 8" id="KW-0057">Aromatic amino acid biosynthesis</keyword>
<dbReference type="UniPathway" id="UPA00053">
    <property type="reaction ID" value="UER00087"/>
</dbReference>
<dbReference type="EC" id="1.1.1.25" evidence="2 8"/>
<feature type="binding site" evidence="8">
    <location>
        <begin position="123"/>
        <end position="127"/>
    </location>
    <ligand>
        <name>NADP(+)</name>
        <dbReference type="ChEBI" id="CHEBI:58349"/>
    </ligand>
</feature>
<evidence type="ECO:0000256" key="2">
    <source>
        <dbReference type="ARBA" id="ARBA00012962"/>
    </source>
</evidence>
<dbReference type="InterPro" id="IPR013708">
    <property type="entry name" value="Shikimate_DH-bd_N"/>
</dbReference>
<feature type="binding site" evidence="8">
    <location>
        <position position="208"/>
    </location>
    <ligand>
        <name>NADP(+)</name>
        <dbReference type="ChEBI" id="CHEBI:58349"/>
    </ligand>
</feature>
<evidence type="ECO:0000256" key="1">
    <source>
        <dbReference type="ARBA" id="ARBA00004871"/>
    </source>
</evidence>
<comment type="catalytic activity">
    <reaction evidence="7 8">
        <text>shikimate + NADP(+) = 3-dehydroshikimate + NADPH + H(+)</text>
        <dbReference type="Rhea" id="RHEA:17737"/>
        <dbReference type="ChEBI" id="CHEBI:15378"/>
        <dbReference type="ChEBI" id="CHEBI:16630"/>
        <dbReference type="ChEBI" id="CHEBI:36208"/>
        <dbReference type="ChEBI" id="CHEBI:57783"/>
        <dbReference type="ChEBI" id="CHEBI:58349"/>
        <dbReference type="EC" id="1.1.1.25"/>
    </reaction>
</comment>
<keyword evidence="12" id="KW-1185">Reference proteome</keyword>
<dbReference type="Gene3D" id="3.40.50.10860">
    <property type="entry name" value="Leucine Dehydrogenase, chain A, domain 1"/>
    <property type="match status" value="1"/>
</dbReference>
<evidence type="ECO:0000256" key="6">
    <source>
        <dbReference type="ARBA" id="ARBA00023141"/>
    </source>
</evidence>
<dbReference type="RefSeq" id="WP_066608954.1">
    <property type="nucleotide sequence ID" value="NZ_CP014230.1"/>
</dbReference>
<dbReference type="NCBIfam" id="TIGR00507">
    <property type="entry name" value="aroE"/>
    <property type="match status" value="1"/>
</dbReference>
<feature type="binding site" evidence="8">
    <location>
        <position position="86"/>
    </location>
    <ligand>
        <name>shikimate</name>
        <dbReference type="ChEBI" id="CHEBI:36208"/>
    </ligand>
</feature>
<dbReference type="PANTHER" id="PTHR21089:SF1">
    <property type="entry name" value="BIFUNCTIONAL 3-DEHYDROQUINATE DEHYDRATASE_SHIKIMATE DEHYDROGENASE, CHLOROPLASTIC"/>
    <property type="match status" value="1"/>
</dbReference>
<evidence type="ECO:0000259" key="9">
    <source>
        <dbReference type="Pfam" id="PF08501"/>
    </source>
</evidence>
<dbReference type="Pfam" id="PF08501">
    <property type="entry name" value="Shikimate_dh_N"/>
    <property type="match status" value="1"/>
</dbReference>
<evidence type="ECO:0000256" key="4">
    <source>
        <dbReference type="ARBA" id="ARBA00022857"/>
    </source>
</evidence>
<dbReference type="GO" id="GO:0004764">
    <property type="term" value="F:shikimate 3-dehydrogenase (NADP+) activity"/>
    <property type="evidence" value="ECO:0007669"/>
    <property type="project" value="UniProtKB-UniRule"/>
</dbReference>
<dbReference type="KEGG" id="doa:AXF15_11110"/>
<dbReference type="OrthoDB" id="9792692at2"/>
<feature type="domain" description="Shikimate dehydrogenase substrate binding N-terminal" evidence="9">
    <location>
        <begin position="6"/>
        <end position="88"/>
    </location>
</feature>
<keyword evidence="3 8" id="KW-0028">Amino-acid biosynthesis</keyword>
<protein>
    <recommendedName>
        <fullName evidence="2 8">Shikimate dehydrogenase (NADP(+))</fullName>
        <shortName evidence="8">SDH</shortName>
        <ecNumber evidence="2 8">1.1.1.25</ecNumber>
    </recommendedName>
</protein>
<evidence type="ECO:0000256" key="7">
    <source>
        <dbReference type="ARBA" id="ARBA00049442"/>
    </source>
</evidence>
<dbReference type="Gene3D" id="3.40.50.720">
    <property type="entry name" value="NAD(P)-binding Rossmann-like Domain"/>
    <property type="match status" value="1"/>
</dbReference>
<comment type="pathway">
    <text evidence="1 8">Metabolic intermediate biosynthesis; chorismate biosynthesis; chorismate from D-erythrose 4-phosphate and phosphoenolpyruvate: step 4/7.</text>
</comment>
<dbReference type="GO" id="GO:0009423">
    <property type="term" value="P:chorismate biosynthetic process"/>
    <property type="evidence" value="ECO:0007669"/>
    <property type="project" value="UniProtKB-UniRule"/>
</dbReference>
<feature type="binding site" evidence="8">
    <location>
        <position position="238"/>
    </location>
    <ligand>
        <name>shikimate</name>
        <dbReference type="ChEBI" id="CHEBI:36208"/>
    </ligand>
</feature>
<feature type="active site" description="Proton acceptor" evidence="8">
    <location>
        <position position="65"/>
    </location>
</feature>
<evidence type="ECO:0000256" key="3">
    <source>
        <dbReference type="ARBA" id="ARBA00022605"/>
    </source>
</evidence>
<evidence type="ECO:0000259" key="10">
    <source>
        <dbReference type="Pfam" id="PF18317"/>
    </source>
</evidence>
<dbReference type="InterPro" id="IPR022893">
    <property type="entry name" value="Shikimate_DH_fam"/>
</dbReference>
<comment type="similarity">
    <text evidence="8">Belongs to the shikimate dehydrogenase family.</text>
</comment>
<evidence type="ECO:0000256" key="5">
    <source>
        <dbReference type="ARBA" id="ARBA00023002"/>
    </source>
</evidence>
<feature type="binding site" evidence="8">
    <location>
        <position position="77"/>
    </location>
    <ligand>
        <name>NADP(+)</name>
        <dbReference type="ChEBI" id="CHEBI:58349"/>
    </ligand>
</feature>
<dbReference type="GO" id="GO:0008652">
    <property type="term" value="P:amino acid biosynthetic process"/>
    <property type="evidence" value="ECO:0007669"/>
    <property type="project" value="UniProtKB-KW"/>
</dbReference>
<dbReference type="SUPFAM" id="SSF53223">
    <property type="entry name" value="Aminoacid dehydrogenase-like, N-terminal domain"/>
    <property type="match status" value="1"/>
</dbReference>
<feature type="binding site" evidence="8">
    <location>
        <position position="101"/>
    </location>
    <ligand>
        <name>shikimate</name>
        <dbReference type="ChEBI" id="CHEBI:36208"/>
    </ligand>
</feature>
<comment type="function">
    <text evidence="8">Involved in the biosynthesis of the chorismate, which leads to the biosynthesis of aromatic amino acids. Catalyzes the reversible NADPH linked reduction of 3-dehydroshikimate (DHSA) to yield shikimate (SA).</text>
</comment>
<dbReference type="SUPFAM" id="SSF51735">
    <property type="entry name" value="NAD(P)-binding Rossmann-fold domains"/>
    <property type="match status" value="1"/>
</dbReference>
<evidence type="ECO:0000313" key="11">
    <source>
        <dbReference type="EMBL" id="AMD94103.1"/>
    </source>
</evidence>
<dbReference type="Pfam" id="PF18317">
    <property type="entry name" value="SDH_C"/>
    <property type="match status" value="1"/>
</dbReference>
<dbReference type="InterPro" id="IPR046346">
    <property type="entry name" value="Aminoacid_DH-like_N_sf"/>
</dbReference>
<dbReference type="InterPro" id="IPR036291">
    <property type="entry name" value="NAD(P)-bd_dom_sf"/>
</dbReference>
<dbReference type="AlphaFoldDB" id="A0A0X8JSK1"/>
<name>A0A0X8JSK1_9BACT</name>
<dbReference type="GO" id="GO:0009073">
    <property type="term" value="P:aromatic amino acid family biosynthetic process"/>
    <property type="evidence" value="ECO:0007669"/>
    <property type="project" value="UniProtKB-KW"/>
</dbReference>
<gene>
    <name evidence="8" type="primary">aroE</name>
    <name evidence="11" type="ORF">AXF15_11110</name>
</gene>
<dbReference type="GO" id="GO:0050661">
    <property type="term" value="F:NADP binding"/>
    <property type="evidence" value="ECO:0007669"/>
    <property type="project" value="InterPro"/>
</dbReference>
<sequence>MLLLGIVGHPLAHTLSPVLHNWAAGETGVRASYHAWDTPPDRLPAFMTALRTLPVHGLSVTIPHKEAVMNLVDSLTDNAREAGAVNTLFWEKDTLWGENTDIAGFMAPLAELDIRPGRALVLGAGGAARAVVCGLRREGWDVVLSARTEERARRLAEPFHARTVSWEQRHDVAADLLINTTPLGMSGPFQSLSPWKGSLRGVSLVYDLVYNPRQTPLLAQALREGAKALCGLPMFVHQGLAQFRCWTGRSFDPDRALELLEQTLASRCGA</sequence>
<dbReference type="GO" id="GO:0005829">
    <property type="term" value="C:cytosol"/>
    <property type="evidence" value="ECO:0007669"/>
    <property type="project" value="TreeGrafter"/>
</dbReference>